<keyword evidence="1" id="KW-0472">Membrane</keyword>
<dbReference type="EMBL" id="CMVM020000502">
    <property type="status" value="NOT_ANNOTATED_CDS"/>
    <property type="molecule type" value="Genomic_DNA"/>
</dbReference>
<reference evidence="4" key="1">
    <citation type="submission" date="2013-10" db="EMBL/GenBank/DDBJ databases">
        <title>Genome sequencing of Onchocerca volvulus.</title>
        <authorList>
            <person name="Cotton J."/>
            <person name="Tsai J."/>
            <person name="Stanley E."/>
            <person name="Tracey A."/>
            <person name="Holroyd N."/>
            <person name="Lustigman S."/>
            <person name="Berriman M."/>
        </authorList>
    </citation>
    <scope>NUCLEOTIDE SEQUENCE</scope>
</reference>
<keyword evidence="1" id="KW-1133">Transmembrane helix</keyword>
<dbReference type="GO" id="GO:0005737">
    <property type="term" value="C:cytoplasm"/>
    <property type="evidence" value="ECO:0007669"/>
    <property type="project" value="TreeGrafter"/>
</dbReference>
<dbReference type="InterPro" id="IPR004843">
    <property type="entry name" value="Calcineurin-like_PHP"/>
</dbReference>
<reference evidence="3" key="2">
    <citation type="submission" date="2022-06" db="UniProtKB">
        <authorList>
            <consortium name="EnsemblMetazoa"/>
        </authorList>
    </citation>
    <scope>IDENTIFICATION</scope>
</reference>
<accession>A0A8R1XP45</accession>
<dbReference type="OMA" id="THDIKCC"/>
<dbReference type="InterPro" id="IPR029052">
    <property type="entry name" value="Metallo-depent_PP-like"/>
</dbReference>
<feature type="domain" description="Serine/threonine specific protein phosphatases" evidence="2">
    <location>
        <begin position="144"/>
        <end position="436"/>
    </location>
</feature>
<evidence type="ECO:0000259" key="2">
    <source>
        <dbReference type="SMART" id="SM00156"/>
    </source>
</evidence>
<name>A0A8R1XP45_ONCVO</name>
<dbReference type="Gene3D" id="3.60.21.10">
    <property type="match status" value="1"/>
</dbReference>
<dbReference type="Proteomes" id="UP000024404">
    <property type="component" value="Unassembled WGS sequence"/>
</dbReference>
<dbReference type="GO" id="GO:0005634">
    <property type="term" value="C:nucleus"/>
    <property type="evidence" value="ECO:0007669"/>
    <property type="project" value="TreeGrafter"/>
</dbReference>
<sequence>MEILARLLTPFILLIFIIYPIASIFIHKWMIMPHKEIEYNPKFDPELPQKEGMIFKDLSPKPGEPLDGCLNIEEFAEVMKALAEHKSNEEGPKVIKPVEKITYVSYEIHESLGFDYAVITRTEPTKFESLLIRMIEQGPGFFNIEGAELYEVLSELSEILRTEDSLLEIPADVVVIGELRGRQQFFAKFRYSDLLRWFQLYGYPPKRRYLFLGGIIDQECAESIETLAFLAAYKACFGIFIQNLSLYSEFQMKFVTTPQHIYMLRGATEFFPFYIQKRFPVKLNIVLSAFITRICSEMPIAATIGNTIFAVHSGISSQLKNLDAIKKIERPPLKWNYKILCDLILGIPSFDVETFQKIKGNRGHLFGAKAVDEFIIRLQMKLIIRTHTPYEKGHFMFASNQLLTIWSSNCNNVKLATSLYIDPKLHISVHCMTPVIVKSIAAGSLPEMVPEEEIVEVEEKSKLQEDSKHSKTST</sequence>
<dbReference type="EnsemblMetazoa" id="OVOC12508.1">
    <property type="protein sequence ID" value="OVOC12508.1"/>
    <property type="gene ID" value="WBGene00249317"/>
</dbReference>
<dbReference type="AlphaFoldDB" id="A0A8R1XP45"/>
<evidence type="ECO:0000313" key="4">
    <source>
        <dbReference type="Proteomes" id="UP000024404"/>
    </source>
</evidence>
<protein>
    <submittedName>
        <fullName evidence="3">SER_THR_PHOSPHATASE domain-containing protein</fullName>
    </submittedName>
</protein>
<dbReference type="SUPFAM" id="SSF56300">
    <property type="entry name" value="Metallo-dependent phosphatases"/>
    <property type="match status" value="1"/>
</dbReference>
<dbReference type="GO" id="GO:0004722">
    <property type="term" value="F:protein serine/threonine phosphatase activity"/>
    <property type="evidence" value="ECO:0007669"/>
    <property type="project" value="TreeGrafter"/>
</dbReference>
<evidence type="ECO:0000313" key="3">
    <source>
        <dbReference type="EnsemblMetazoa" id="OVOC12508.1"/>
    </source>
</evidence>
<proteinExistence type="predicted"/>
<dbReference type="PANTHER" id="PTHR11668:SF290">
    <property type="entry name" value="SERINE_THREONINE SPECIFIC PROTEIN PHOSPHATASES DOMAIN-CONTAINING PROTEIN"/>
    <property type="match status" value="1"/>
</dbReference>
<organism evidence="3 4">
    <name type="scientific">Onchocerca volvulus</name>
    <dbReference type="NCBI Taxonomy" id="6282"/>
    <lineage>
        <taxon>Eukaryota</taxon>
        <taxon>Metazoa</taxon>
        <taxon>Ecdysozoa</taxon>
        <taxon>Nematoda</taxon>
        <taxon>Chromadorea</taxon>
        <taxon>Rhabditida</taxon>
        <taxon>Spirurina</taxon>
        <taxon>Spiruromorpha</taxon>
        <taxon>Filarioidea</taxon>
        <taxon>Onchocercidae</taxon>
        <taxon>Onchocerca</taxon>
    </lineage>
</organism>
<dbReference type="InterPro" id="IPR050341">
    <property type="entry name" value="PP1_catalytic_subunit"/>
</dbReference>
<dbReference type="PRINTS" id="PR00114">
    <property type="entry name" value="STPHPHTASE"/>
</dbReference>
<dbReference type="Pfam" id="PF00149">
    <property type="entry name" value="Metallophos"/>
    <property type="match status" value="1"/>
</dbReference>
<dbReference type="InterPro" id="IPR006186">
    <property type="entry name" value="Ser/Thr-sp_prot-phosphatase"/>
</dbReference>
<feature type="transmembrane region" description="Helical" evidence="1">
    <location>
        <begin position="7"/>
        <end position="26"/>
    </location>
</feature>
<dbReference type="SMART" id="SM00156">
    <property type="entry name" value="PP2Ac"/>
    <property type="match status" value="1"/>
</dbReference>
<dbReference type="PANTHER" id="PTHR11668">
    <property type="entry name" value="SERINE/THREONINE PROTEIN PHOSPHATASE"/>
    <property type="match status" value="1"/>
</dbReference>
<evidence type="ECO:0000256" key="1">
    <source>
        <dbReference type="SAM" id="Phobius"/>
    </source>
</evidence>
<keyword evidence="1" id="KW-0812">Transmembrane</keyword>
<keyword evidence="4" id="KW-1185">Reference proteome</keyword>